<gene>
    <name evidence="1" type="ORF">DERYTH_LOCUS25446</name>
</gene>
<dbReference type="AlphaFoldDB" id="A0A9N9K4E5"/>
<accession>A0A9N9K4E5</accession>
<keyword evidence="2" id="KW-1185">Reference proteome</keyword>
<name>A0A9N9K4E5_9GLOM</name>
<proteinExistence type="predicted"/>
<evidence type="ECO:0000313" key="1">
    <source>
        <dbReference type="EMBL" id="CAG8811336.1"/>
    </source>
</evidence>
<dbReference type="EMBL" id="CAJVPY010047430">
    <property type="protein sequence ID" value="CAG8811336.1"/>
    <property type="molecule type" value="Genomic_DNA"/>
</dbReference>
<protein>
    <submittedName>
        <fullName evidence="1">15121_t:CDS:1</fullName>
    </submittedName>
</protein>
<reference evidence="1" key="1">
    <citation type="submission" date="2021-06" db="EMBL/GenBank/DDBJ databases">
        <authorList>
            <person name="Kallberg Y."/>
            <person name="Tangrot J."/>
            <person name="Rosling A."/>
        </authorList>
    </citation>
    <scope>NUCLEOTIDE SEQUENCE</scope>
    <source>
        <strain evidence="1">MA453B</strain>
    </source>
</reference>
<organism evidence="1 2">
    <name type="scientific">Dentiscutata erythropus</name>
    <dbReference type="NCBI Taxonomy" id="1348616"/>
    <lineage>
        <taxon>Eukaryota</taxon>
        <taxon>Fungi</taxon>
        <taxon>Fungi incertae sedis</taxon>
        <taxon>Mucoromycota</taxon>
        <taxon>Glomeromycotina</taxon>
        <taxon>Glomeromycetes</taxon>
        <taxon>Diversisporales</taxon>
        <taxon>Gigasporaceae</taxon>
        <taxon>Dentiscutata</taxon>
    </lineage>
</organism>
<comment type="caution">
    <text evidence="1">The sequence shown here is derived from an EMBL/GenBank/DDBJ whole genome shotgun (WGS) entry which is preliminary data.</text>
</comment>
<sequence length="55" mass="6495">MSLDEIFQMNFDLENINNNFSQENFTPVFDDDDSLSIAIEEHEQHSEEQKQCSLK</sequence>
<dbReference type="Proteomes" id="UP000789405">
    <property type="component" value="Unassembled WGS sequence"/>
</dbReference>
<evidence type="ECO:0000313" key="2">
    <source>
        <dbReference type="Proteomes" id="UP000789405"/>
    </source>
</evidence>